<dbReference type="RefSeq" id="XP_050549774.1">
    <property type="nucleotide sequence ID" value="XM_050693817.1"/>
</dbReference>
<dbReference type="InterPro" id="IPR008042">
    <property type="entry name" value="Retrotrans_Pao"/>
</dbReference>
<dbReference type="OrthoDB" id="8065733at2759"/>
<evidence type="ECO:0000313" key="5">
    <source>
        <dbReference type="RefSeq" id="XP_050549774.1"/>
    </source>
</evidence>
<protein>
    <submittedName>
        <fullName evidence="5">Uncharacterized protein LOC118274352</fullName>
    </submittedName>
</protein>
<evidence type="ECO:0000259" key="3">
    <source>
        <dbReference type="PROSITE" id="PS50994"/>
    </source>
</evidence>
<gene>
    <name evidence="5" type="primary">LOC118274352</name>
</gene>
<evidence type="ECO:0000313" key="4">
    <source>
        <dbReference type="Proteomes" id="UP000829999"/>
    </source>
</evidence>
<dbReference type="SUPFAM" id="SSF53098">
    <property type="entry name" value="Ribonuclease H-like"/>
    <property type="match status" value="1"/>
</dbReference>
<name>A0A9R0DMH0_SPOFR</name>
<dbReference type="Pfam" id="PF03564">
    <property type="entry name" value="DUF1759"/>
    <property type="match status" value="1"/>
</dbReference>
<evidence type="ECO:0000256" key="2">
    <source>
        <dbReference type="SAM" id="MobiDB-lite"/>
    </source>
</evidence>
<evidence type="ECO:0000256" key="1">
    <source>
        <dbReference type="SAM" id="Coils"/>
    </source>
</evidence>
<reference evidence="5" key="1">
    <citation type="submission" date="2025-08" db="UniProtKB">
        <authorList>
            <consortium name="RefSeq"/>
        </authorList>
    </citation>
    <scope>IDENTIFICATION</scope>
    <source>
        <tissue evidence="5">Whole larval tissue</tissue>
    </source>
</reference>
<dbReference type="SUPFAM" id="SSF56672">
    <property type="entry name" value="DNA/RNA polymerases"/>
    <property type="match status" value="1"/>
</dbReference>
<dbReference type="GO" id="GO:0003676">
    <property type="term" value="F:nucleic acid binding"/>
    <property type="evidence" value="ECO:0007669"/>
    <property type="project" value="InterPro"/>
</dbReference>
<feature type="region of interest" description="Disordered" evidence="2">
    <location>
        <begin position="550"/>
        <end position="580"/>
    </location>
</feature>
<dbReference type="Proteomes" id="UP000829999">
    <property type="component" value="Chromosome 5"/>
</dbReference>
<dbReference type="PANTHER" id="PTHR47331:SF4">
    <property type="entry name" value="PEPTIDASE S1 DOMAIN-CONTAINING PROTEIN"/>
    <property type="match status" value="1"/>
</dbReference>
<dbReference type="Gene3D" id="3.30.420.10">
    <property type="entry name" value="Ribonuclease H-like superfamily/Ribonuclease H"/>
    <property type="match status" value="1"/>
</dbReference>
<dbReference type="Pfam" id="PF05380">
    <property type="entry name" value="Peptidase_A17"/>
    <property type="match status" value="1"/>
</dbReference>
<dbReference type="GO" id="GO:0071897">
    <property type="term" value="P:DNA biosynthetic process"/>
    <property type="evidence" value="ECO:0007669"/>
    <property type="project" value="UniProtKB-ARBA"/>
</dbReference>
<dbReference type="InterPro" id="IPR036397">
    <property type="entry name" value="RNaseH_sf"/>
</dbReference>
<sequence length="2226" mass="256342">MYTSSHAPKGGLEFLEDIDFNNYRTVNYVLKPVNNQQLLQLLSTRSVKMDKLELQSTCFDNIKTLCVNYRKDSSTRKTVDYLNKRLSSLENQWKDFDSRHAMLVLELEDKKINYFTDDVYNRTKEMYIATKADITNRLVELQEQKQNVQFDLTGTSDDLTVEEVDDKLQLLLNRQECNFNAIHRTITKSNTASISEQWELNDHLSTLKAKWEPIDKLHWEIDFLLKGSNEQYYKMFADVEQQYDELKTKLNSKIWSTAHYQKSAPKIELPEFSGNYVQWISFKDLFLETIHKNPVINNAQKMQHLKTKLRGEAERLVQHLTISAENYNSCWEILTQRYDNRRLQFTAYMNTMLNLPVIQQPDAFNMKKMHDVITECLNGISNIGIDISSWDPIIVHIMTQKLDSRTMSDYIKELQDHRELQNLQDFLYFIETQFMAYETIKSAKKGNSTGPEKPSTYKFNKQTPVKNTNYQFTRTSNFHASFGKCPHCKGSHVLMNCDKFLDLEVPKRNDTVSKLQLCKNCLYSHGNQECKSTKTCRECNLRHHTLLHNSERKLTTLPKNNKGQHPSTSTQPQTSNHLSNSDTEVLLTTVQLNIRASDGTYVTLRALLDQGSQVNLITENAAQILRLPRKKINVSVTGLGTVSGDCRGQLHLTCKSIHSNYTFEAQALIMKKLTNNLPTTTFEKTVWPHLENLKLADPEYNVSRQIDLILGAEVYSNIILDGVLKGSDQAPVAQQTHIGWILCGKMKTLNCHVTVINLEELTKFWETEDIPTSQDTSTDDHCEQFYKETVERAEDGKYIVKMPLTPDYKSKLGSSKSIAISQYLQLEKRLNKNTKLQAMYKQFINEYADLGHMKPAPRVSSETYYLPHHGVLRENALTTKLRVVFNASQKTSSGYSLNNLMEKGANLQKDIQSLILKWRTYRYAFTADIEKMFRCLWLSEDQQHLQRIIWRNSPAEDLQDYQLCTVTYGTKAAPWLAMRTLQQLAKDDGDKYPEAARALTTSCYMDDVIAGHNNILEAQYLQQTLIQLLKGAGMNLRKWTVNDPTLLENLSEEQFSSKQTFDFKNDEPSKTLGLTWNPNSDTFHFNWPVTYHKRQTKRSLLSDISKFYDPLGWLSPVTVTAKLLFQKVWMSKLAWDDEVPCDIEAEWMKLKTDLSSIQNMSLNRWIRGTQNRVELLGFCDASEKAFACVIYSRVLNEHNLPVITLLTAKTRVAPMSQKLTLPRLELCAAQLLANLMEKTKEAFVEYDISVQAWSDSQVVLAWIQGDATRWEAYVVNRVTKIKRIIPANEWHYVKSEQNPADCASRGLLPTKLLNFNLWWQGPDFLTEQQTSEDSLGVYTTTMGSTNCAKTAISTHQNEHLITTLLNKCSSLTRIIRVIAWIQRFITNLRNKTKSDTAHLTTSEINAATRSIVLHVQRVEFKSEYKQIMQSKTVSRSSSIYKLNPYLDPTGIIRVGGRLKNSDLPPEMKNPIIIPYKGRFTQLLIAQAHTSTLHGGPRLTLTYIRQRYWIVSGNRAVKAELQKCIRCHRFNKAENHQVMGDLPHHRITPCRPFTHTGVDFTGHVDIKLNKGRGVRTTKGYIAIFICMATKAVHIELVSDLSTETFLAAFQRFCARRGTPKHMYSDCGTNFIGAAKVLRQEFENFKQLVLTSDVMNKFADLEVEWHFNAPAWPSAGGLREAAVKSMKHHLRRVLGEQKLTYEEFTTLLAKIEGCLNSRPLCPLTEDPEEFYNCLTPGHFLTGSPTMSLPLSDYNNVNNIDLRRRWQLTEHMFHQYWKNWSNEYLTTLQSRSKWNKPTTNIKQGDIVLVKDNNLPPAKWALGRVLETHPGADGYVRVTTIKTQSGIIKRPVVKLSPLPLTTEIEPETKHGHQTAPKTTSENKGRKKGQKCIPTLLITMISLFTFMSGSYCAIDGTRRAPGAHITNLEPERPVYYDEIGRMQTMQDEWILIMYYNLTNYWEGTRRIESYFNHLKDVCQQTKLYLCGTTIEQLEHEMEILNYYNYILINPHKHLSQRMKRGLVDGVGYLANSLFGILDQRFAEKYENDIQSLQNNEDYLLELIKNQTSIVKLENGVLKKSEENIQRQFKLIDSFVNQTNLNLPSIESEIQVLSATSYINSAAFTTYLLINNLRTFQEMLFNTLTNIYQGHLDVHLITPVHLIEHLNDISGSLPKTVSLPVENYKDKIKDFYKLINVKVQVTDTYFIFEAHIPLVSNADFTIYKAIPMKPYL</sequence>
<dbReference type="InterPro" id="IPR005312">
    <property type="entry name" value="DUF1759"/>
</dbReference>
<keyword evidence="4" id="KW-1185">Reference proteome</keyword>
<feature type="domain" description="Integrase catalytic" evidence="3">
    <location>
        <begin position="1547"/>
        <end position="1742"/>
    </location>
</feature>
<dbReference type="Pfam" id="PF17921">
    <property type="entry name" value="Integrase_H2C2"/>
    <property type="match status" value="1"/>
</dbReference>
<organism evidence="4 5">
    <name type="scientific">Spodoptera frugiperda</name>
    <name type="common">Fall armyworm</name>
    <dbReference type="NCBI Taxonomy" id="7108"/>
    <lineage>
        <taxon>Eukaryota</taxon>
        <taxon>Metazoa</taxon>
        <taxon>Ecdysozoa</taxon>
        <taxon>Arthropoda</taxon>
        <taxon>Hexapoda</taxon>
        <taxon>Insecta</taxon>
        <taxon>Pterygota</taxon>
        <taxon>Neoptera</taxon>
        <taxon>Endopterygota</taxon>
        <taxon>Lepidoptera</taxon>
        <taxon>Glossata</taxon>
        <taxon>Ditrysia</taxon>
        <taxon>Noctuoidea</taxon>
        <taxon>Noctuidae</taxon>
        <taxon>Amphipyrinae</taxon>
        <taxon>Spodoptera</taxon>
    </lineage>
</organism>
<feature type="compositionally biased region" description="Polar residues" evidence="2">
    <location>
        <begin position="557"/>
        <end position="580"/>
    </location>
</feature>
<dbReference type="Pfam" id="PF00078">
    <property type="entry name" value="RVT_1"/>
    <property type="match status" value="1"/>
</dbReference>
<accession>A0A9R0DMH0</accession>
<dbReference type="PROSITE" id="PS50994">
    <property type="entry name" value="INTEGRASE"/>
    <property type="match status" value="1"/>
</dbReference>
<dbReference type="InterPro" id="IPR040676">
    <property type="entry name" value="DUF5641"/>
</dbReference>
<feature type="region of interest" description="Disordered" evidence="2">
    <location>
        <begin position="1861"/>
        <end position="1882"/>
    </location>
</feature>
<dbReference type="Pfam" id="PF18701">
    <property type="entry name" value="DUF5641"/>
    <property type="match status" value="1"/>
</dbReference>
<dbReference type="GO" id="GO:0042575">
    <property type="term" value="C:DNA polymerase complex"/>
    <property type="evidence" value="ECO:0007669"/>
    <property type="project" value="UniProtKB-ARBA"/>
</dbReference>
<dbReference type="InterPro" id="IPR043502">
    <property type="entry name" value="DNA/RNA_pol_sf"/>
</dbReference>
<dbReference type="PANTHER" id="PTHR47331">
    <property type="entry name" value="PHD-TYPE DOMAIN-CONTAINING PROTEIN"/>
    <property type="match status" value="1"/>
</dbReference>
<dbReference type="Pfam" id="PF12259">
    <property type="entry name" value="Baculo_F"/>
    <property type="match status" value="1"/>
</dbReference>
<dbReference type="InterPro" id="IPR000477">
    <property type="entry name" value="RT_dom"/>
</dbReference>
<dbReference type="GeneID" id="118274352"/>
<dbReference type="InterPro" id="IPR001584">
    <property type="entry name" value="Integrase_cat-core"/>
</dbReference>
<dbReference type="InterPro" id="IPR012337">
    <property type="entry name" value="RNaseH-like_sf"/>
</dbReference>
<dbReference type="InterPro" id="IPR041588">
    <property type="entry name" value="Integrase_H2C2"/>
</dbReference>
<dbReference type="InterPro" id="IPR022048">
    <property type="entry name" value="Envelope_fusion-like"/>
</dbReference>
<keyword evidence="1" id="KW-0175">Coiled coil</keyword>
<feature type="coiled-coil region" evidence="1">
    <location>
        <begin position="124"/>
        <end position="151"/>
    </location>
</feature>
<proteinExistence type="predicted"/>
<dbReference type="GO" id="GO:0015074">
    <property type="term" value="P:DNA integration"/>
    <property type="evidence" value="ECO:0007669"/>
    <property type="project" value="InterPro"/>
</dbReference>